<proteinExistence type="predicted"/>
<comment type="caution">
    <text evidence="1">The sequence shown here is derived from an EMBL/GenBank/DDBJ whole genome shotgun (WGS) entry which is preliminary data.</text>
</comment>
<reference evidence="1 2" key="1">
    <citation type="journal article" date="2021" name="Sci. Rep.">
        <title>The genome of the diatom Chaetoceros tenuissimus carries an ancient integrated fragment of an extant virus.</title>
        <authorList>
            <person name="Hongo Y."/>
            <person name="Kimura K."/>
            <person name="Takaki Y."/>
            <person name="Yoshida Y."/>
            <person name="Baba S."/>
            <person name="Kobayashi G."/>
            <person name="Nagasaki K."/>
            <person name="Hano T."/>
            <person name="Tomaru Y."/>
        </authorList>
    </citation>
    <scope>NUCLEOTIDE SEQUENCE [LARGE SCALE GENOMIC DNA]</scope>
    <source>
        <strain evidence="1 2">NIES-3715</strain>
    </source>
</reference>
<dbReference type="EMBL" id="BLLK01000022">
    <property type="protein sequence ID" value="GFH47062.1"/>
    <property type="molecule type" value="Genomic_DNA"/>
</dbReference>
<evidence type="ECO:0000313" key="2">
    <source>
        <dbReference type="Proteomes" id="UP001054902"/>
    </source>
</evidence>
<dbReference type="AlphaFoldDB" id="A0AAD3CJ76"/>
<keyword evidence="2" id="KW-1185">Reference proteome</keyword>
<dbReference type="InterPro" id="IPR032675">
    <property type="entry name" value="LRR_dom_sf"/>
</dbReference>
<dbReference type="Proteomes" id="UP001054902">
    <property type="component" value="Unassembled WGS sequence"/>
</dbReference>
<name>A0AAD3CJ76_9STRA</name>
<gene>
    <name evidence="1" type="ORF">CTEN210_03537</name>
</gene>
<dbReference type="Pfam" id="PF13306">
    <property type="entry name" value="LRR_5"/>
    <property type="match status" value="1"/>
</dbReference>
<evidence type="ECO:0000313" key="1">
    <source>
        <dbReference type="EMBL" id="GFH47062.1"/>
    </source>
</evidence>
<sequence>MNILLSLTRIKGLTRPEFQINLLILSMSTTISPLVQTCFHSFKIKPKLQKSLTEDEWVEIVALGPGVRNYRGKMTLFYNGGEIPLPEENSSTGKPREQRVSWEVVIVVPGVKIIPERTFNRCVNIETVIMADSVKRIEEDAFNYCIRLEFVKLSTNLECIGYKKNEYGAYSYETQDQIKTWVKNLNQGEEYAMHRACSSFNPLPEIISEIVKGDGLQCFKKQNTIGITPAQYLDANLFAENDQIAIAKRYVLEMTGEIL</sequence>
<dbReference type="InterPro" id="IPR026906">
    <property type="entry name" value="LRR_5"/>
</dbReference>
<protein>
    <recommendedName>
        <fullName evidence="3">Leucine-rich repeat domain-containing protein</fullName>
    </recommendedName>
</protein>
<dbReference type="Gene3D" id="3.80.10.10">
    <property type="entry name" value="Ribonuclease Inhibitor"/>
    <property type="match status" value="1"/>
</dbReference>
<organism evidence="1 2">
    <name type="scientific">Chaetoceros tenuissimus</name>
    <dbReference type="NCBI Taxonomy" id="426638"/>
    <lineage>
        <taxon>Eukaryota</taxon>
        <taxon>Sar</taxon>
        <taxon>Stramenopiles</taxon>
        <taxon>Ochrophyta</taxon>
        <taxon>Bacillariophyta</taxon>
        <taxon>Coscinodiscophyceae</taxon>
        <taxon>Chaetocerotophycidae</taxon>
        <taxon>Chaetocerotales</taxon>
        <taxon>Chaetocerotaceae</taxon>
        <taxon>Chaetoceros</taxon>
    </lineage>
</organism>
<accession>A0AAD3CJ76</accession>
<evidence type="ECO:0008006" key="3">
    <source>
        <dbReference type="Google" id="ProtNLM"/>
    </source>
</evidence>